<keyword evidence="3" id="KW-1185">Reference proteome</keyword>
<reference evidence="2" key="2">
    <citation type="submission" date="2025-09" db="UniProtKB">
        <authorList>
            <consortium name="Ensembl"/>
        </authorList>
    </citation>
    <scope>IDENTIFICATION</scope>
</reference>
<evidence type="ECO:0000313" key="3">
    <source>
        <dbReference type="Proteomes" id="UP000694410"/>
    </source>
</evidence>
<name>A0A8C0VUG8_CYACU</name>
<sequence length="66" mass="7385">MPWHPLHCLGKQNQPWGSLVGRAPLLERGRVRMLGGRSRTVAGVAVPQEQLQQRFSPQAPRVPPPR</sequence>
<feature type="region of interest" description="Disordered" evidence="1">
    <location>
        <begin position="44"/>
        <end position="66"/>
    </location>
</feature>
<accession>A0A8C0VUG8</accession>
<dbReference type="Ensembl" id="ENSCCET00000039847.1">
    <property type="protein sequence ID" value="ENSCCEP00000026854.1"/>
    <property type="gene ID" value="ENSCCEG00000023501.1"/>
</dbReference>
<protein>
    <submittedName>
        <fullName evidence="2">Uncharacterized protein</fullName>
    </submittedName>
</protein>
<dbReference type="Proteomes" id="UP000694410">
    <property type="component" value="Unplaced"/>
</dbReference>
<dbReference type="AlphaFoldDB" id="A0A8C0VUG8"/>
<proteinExistence type="predicted"/>
<evidence type="ECO:0000313" key="2">
    <source>
        <dbReference type="Ensembl" id="ENSCCEP00000026854.1"/>
    </source>
</evidence>
<organism evidence="2 3">
    <name type="scientific">Cyanistes caeruleus</name>
    <name type="common">Eurasian blue tit</name>
    <name type="synonym">Parus caeruleus</name>
    <dbReference type="NCBI Taxonomy" id="156563"/>
    <lineage>
        <taxon>Eukaryota</taxon>
        <taxon>Metazoa</taxon>
        <taxon>Chordata</taxon>
        <taxon>Craniata</taxon>
        <taxon>Vertebrata</taxon>
        <taxon>Euteleostomi</taxon>
        <taxon>Archelosauria</taxon>
        <taxon>Archosauria</taxon>
        <taxon>Dinosauria</taxon>
        <taxon>Saurischia</taxon>
        <taxon>Theropoda</taxon>
        <taxon>Coelurosauria</taxon>
        <taxon>Aves</taxon>
        <taxon>Neognathae</taxon>
        <taxon>Neoaves</taxon>
        <taxon>Telluraves</taxon>
        <taxon>Australaves</taxon>
        <taxon>Passeriformes</taxon>
        <taxon>Paridae</taxon>
        <taxon>Cyanistes</taxon>
    </lineage>
</organism>
<evidence type="ECO:0000256" key="1">
    <source>
        <dbReference type="SAM" id="MobiDB-lite"/>
    </source>
</evidence>
<reference evidence="2" key="1">
    <citation type="submission" date="2025-08" db="UniProtKB">
        <authorList>
            <consortium name="Ensembl"/>
        </authorList>
    </citation>
    <scope>IDENTIFICATION</scope>
</reference>